<evidence type="ECO:0000313" key="1">
    <source>
        <dbReference type="EMBL" id="VDO73777.1"/>
    </source>
</evidence>
<dbReference type="AlphaFoldDB" id="A0A183LSZ5"/>
<organism evidence="1 2">
    <name type="scientific">Schistosoma margrebowiei</name>
    <dbReference type="NCBI Taxonomy" id="48269"/>
    <lineage>
        <taxon>Eukaryota</taxon>
        <taxon>Metazoa</taxon>
        <taxon>Spiralia</taxon>
        <taxon>Lophotrochozoa</taxon>
        <taxon>Platyhelminthes</taxon>
        <taxon>Trematoda</taxon>
        <taxon>Digenea</taxon>
        <taxon>Strigeidida</taxon>
        <taxon>Schistosomatoidea</taxon>
        <taxon>Schistosomatidae</taxon>
        <taxon>Schistosoma</taxon>
    </lineage>
</organism>
<name>A0A183LSZ5_9TREM</name>
<dbReference type="Proteomes" id="UP000277204">
    <property type="component" value="Unassembled WGS sequence"/>
</dbReference>
<evidence type="ECO:0000313" key="2">
    <source>
        <dbReference type="Proteomes" id="UP000277204"/>
    </source>
</evidence>
<sequence length="152" mass="17348">MYRESTDLNWLAIAGEVGHDVPTRDLVRLYDRVHLASSAFLNIYLKIKSIVKQPIVDCASQPCGFLHKLQRVIEAMNNSMQRREYLMLVVDFRRNIDTTFSFIHDTLNMGTLNDSHNLDEISYKNEKNMSDGSNDDKKSNAILISADILGDP</sequence>
<dbReference type="EMBL" id="UZAI01002683">
    <property type="protein sequence ID" value="VDO73777.1"/>
    <property type="molecule type" value="Genomic_DNA"/>
</dbReference>
<gene>
    <name evidence="1" type="ORF">SMRZ_LOCUS6920</name>
</gene>
<keyword evidence="2" id="KW-1185">Reference proteome</keyword>
<accession>A0A183LSZ5</accession>
<protein>
    <submittedName>
        <fullName evidence="1">Uncharacterized protein</fullName>
    </submittedName>
</protein>
<reference evidence="1 2" key="1">
    <citation type="submission" date="2018-11" db="EMBL/GenBank/DDBJ databases">
        <authorList>
            <consortium name="Pathogen Informatics"/>
        </authorList>
    </citation>
    <scope>NUCLEOTIDE SEQUENCE [LARGE SCALE GENOMIC DNA]</scope>
    <source>
        <strain evidence="1 2">Zambia</strain>
    </source>
</reference>
<proteinExistence type="predicted"/>